<feature type="domain" description="GH16" evidence="5">
    <location>
        <begin position="27"/>
        <end position="265"/>
    </location>
</feature>
<dbReference type="InterPro" id="IPR013320">
    <property type="entry name" value="ConA-like_dom_sf"/>
</dbReference>
<keyword evidence="3" id="KW-0624">Polysaccharide degradation</keyword>
<gene>
    <name evidence="6" type="ORF">KCQ71_08080</name>
</gene>
<keyword evidence="2" id="KW-0378">Hydrolase</keyword>
<dbReference type="CDD" id="cd08023">
    <property type="entry name" value="GH16_laminarinase_like"/>
    <property type="match status" value="1"/>
</dbReference>
<dbReference type="PROSITE" id="PS51762">
    <property type="entry name" value="GH16_2"/>
    <property type="match status" value="1"/>
</dbReference>
<evidence type="ECO:0000313" key="7">
    <source>
        <dbReference type="Proteomes" id="UP000826651"/>
    </source>
</evidence>
<keyword evidence="7" id="KW-1185">Reference proteome</keyword>
<dbReference type="SUPFAM" id="SSF49265">
    <property type="entry name" value="Fibronectin type III"/>
    <property type="match status" value="1"/>
</dbReference>
<keyword evidence="4" id="KW-0732">Signal</keyword>
<comment type="similarity">
    <text evidence="1">Belongs to the glycosyl hydrolase 16 family.</text>
</comment>
<dbReference type="InterPro" id="IPR003961">
    <property type="entry name" value="FN3_dom"/>
</dbReference>
<evidence type="ECO:0000256" key="4">
    <source>
        <dbReference type="SAM" id="SignalP"/>
    </source>
</evidence>
<dbReference type="SMART" id="SM00060">
    <property type="entry name" value="FN3"/>
    <property type="match status" value="2"/>
</dbReference>
<reference evidence="6 7" key="1">
    <citation type="submission" date="2021-04" db="EMBL/GenBank/DDBJ databases">
        <title>Ruania sp. nov., isolated from sandy soil of mangrove forest.</title>
        <authorList>
            <person name="Ge X."/>
            <person name="Huang R."/>
            <person name="Liu W."/>
        </authorList>
    </citation>
    <scope>NUCLEOTIDE SEQUENCE [LARGE SCALE GENOMIC DNA]</scope>
    <source>
        <strain evidence="6 7">N2-46</strain>
    </source>
</reference>
<dbReference type="InterPro" id="IPR000757">
    <property type="entry name" value="Beta-glucanase-like"/>
</dbReference>
<evidence type="ECO:0000256" key="3">
    <source>
        <dbReference type="ARBA" id="ARBA00023326"/>
    </source>
</evidence>
<evidence type="ECO:0000256" key="1">
    <source>
        <dbReference type="ARBA" id="ARBA00006865"/>
    </source>
</evidence>
<comment type="caution">
    <text evidence="6">The sequence shown here is derived from an EMBL/GenBank/DDBJ whole genome shotgun (WGS) entry which is preliminary data.</text>
</comment>
<protein>
    <submittedName>
        <fullName evidence="6">Family 16 glycosylhydrolase</fullName>
    </submittedName>
</protein>
<dbReference type="SUPFAM" id="SSF49899">
    <property type="entry name" value="Concanavalin A-like lectins/glucanases"/>
    <property type="match status" value="1"/>
</dbReference>
<dbReference type="InterPro" id="IPR033803">
    <property type="entry name" value="CBD-like_Golvesin-Xly"/>
</dbReference>
<dbReference type="EMBL" id="JAGSHT010000008">
    <property type="protein sequence ID" value="MBZ2196109.1"/>
    <property type="molecule type" value="Genomic_DNA"/>
</dbReference>
<dbReference type="InterPro" id="IPR036116">
    <property type="entry name" value="FN3_sf"/>
</dbReference>
<dbReference type="Gene3D" id="2.60.40.10">
    <property type="entry name" value="Immunoglobulins"/>
    <property type="match status" value="1"/>
</dbReference>
<dbReference type="PROSITE" id="PS51318">
    <property type="entry name" value="TAT"/>
    <property type="match status" value="1"/>
</dbReference>
<organism evidence="6 7">
    <name type="scientific">Occultella gossypii</name>
    <dbReference type="NCBI Taxonomy" id="2800820"/>
    <lineage>
        <taxon>Bacteria</taxon>
        <taxon>Bacillati</taxon>
        <taxon>Actinomycetota</taxon>
        <taxon>Actinomycetes</taxon>
        <taxon>Micrococcales</taxon>
        <taxon>Ruaniaceae</taxon>
        <taxon>Occultella</taxon>
    </lineage>
</organism>
<dbReference type="InterPro" id="IPR050546">
    <property type="entry name" value="Glycosyl_Hydrlase_16"/>
</dbReference>
<dbReference type="Pfam" id="PF25275">
    <property type="entry name" value="Golvesin_C"/>
    <property type="match status" value="2"/>
</dbReference>
<sequence length="843" mass="89921">MTRRTVLRGAAAAVVIAGAGGASSGSRAQAADPTLQPSGQQEYQLAWSDEFTGTALDTSNWFYRQDTKGLSACRPENVSVDQGCLRIALKKEAAAGMEYTTGGVVTRQLFGYGYYEVTAKLWHGAGFHPSFWQLGLSAYSAHVPDYVGPSNAINELDGFEVNTHEPSHVMHNLHWYTPAYDVISVAAYDQVDTSDGFHVYGYEWTPTHVRFFVDGVQTGEAAYHGPHAMQNVWLSSIGLTPPVDESDLPGQDLYQYFRYYRPVWNPLDGVDGTIVVDNDEPGYAETGTWVPSPGPYGFQDKETKVARTVAATATWTPVLPVDAEAYQVAVWNPSYPAAATSARYEVTHDAGATAVDVDLSTAGQQWVDLGTFEMSPGASHGVTASQGPGNAGSLRVDATRFVPTTLLTSVSAGYREIGNGWITEAGTGPNGRDLRLTSGGAGARVMWTAQPQTGLAHLRVWMPANTGGLRLTMRNGWHHVVKEIEEPVAAGWVDVGTVTLTTLRPCTLELRPLEDDGVWAGPVSLTPIASPSTPPPSTPAAPSFTLQSHPDTGRIDLDYTWDVDPSVAGYHVFLDGAQLTWQPVVRGRFSISSLTFGLSYDLSVQAVGRNGERTMSPVTVATMPTDAAAPATPTSLSVEPGGRSAAVKWARNTEYDVAGYHIYVDGVRRTTEPQAWSRGGTVVEGLPPGTVQTVGVTAIDRSGNESGAATASVTPVDAFDVRVGDDGYVESGLWEASGLAGWAGTTCRATEDPNGAAGWQAQLDSAGAYAVAVWYPAHTTSTVAAEYSVEHQDGMATFTVDQTAGGNEWLALGTYSFATTAEVRVRNTAGEGWLRSNAVRFQP</sequence>
<dbReference type="RefSeq" id="WP_223404687.1">
    <property type="nucleotide sequence ID" value="NZ_JAGSHT010000008.1"/>
</dbReference>
<evidence type="ECO:0000256" key="2">
    <source>
        <dbReference type="ARBA" id="ARBA00023295"/>
    </source>
</evidence>
<keyword evidence="2" id="KW-0326">Glycosidase</keyword>
<dbReference type="PANTHER" id="PTHR10963:SF55">
    <property type="entry name" value="GLYCOSIDE HYDROLASE FAMILY 16 PROTEIN"/>
    <property type="match status" value="1"/>
</dbReference>
<evidence type="ECO:0000313" key="6">
    <source>
        <dbReference type="EMBL" id="MBZ2196109.1"/>
    </source>
</evidence>
<dbReference type="Proteomes" id="UP000826651">
    <property type="component" value="Unassembled WGS sequence"/>
</dbReference>
<accession>A0ABS7S6Z0</accession>
<dbReference type="Gene3D" id="2.60.120.200">
    <property type="match status" value="1"/>
</dbReference>
<dbReference type="InterPro" id="IPR013783">
    <property type="entry name" value="Ig-like_fold"/>
</dbReference>
<keyword evidence="3" id="KW-0119">Carbohydrate metabolism</keyword>
<evidence type="ECO:0000259" key="5">
    <source>
        <dbReference type="PROSITE" id="PS51762"/>
    </source>
</evidence>
<dbReference type="Pfam" id="PF00722">
    <property type="entry name" value="Glyco_hydro_16"/>
    <property type="match status" value="1"/>
</dbReference>
<name>A0ABS7S6Z0_9MICO</name>
<dbReference type="PANTHER" id="PTHR10963">
    <property type="entry name" value="GLYCOSYL HYDROLASE-RELATED"/>
    <property type="match status" value="1"/>
</dbReference>
<proteinExistence type="inferred from homology"/>
<feature type="signal peptide" evidence="4">
    <location>
        <begin position="1"/>
        <end position="30"/>
    </location>
</feature>
<dbReference type="InterPro" id="IPR006311">
    <property type="entry name" value="TAT_signal"/>
</dbReference>
<feature type="chain" id="PRO_5046033178" evidence="4">
    <location>
        <begin position="31"/>
        <end position="843"/>
    </location>
</feature>